<dbReference type="PROSITE" id="PS50893">
    <property type="entry name" value="ABC_TRANSPORTER_2"/>
    <property type="match status" value="1"/>
</dbReference>
<dbReference type="InterPro" id="IPR027417">
    <property type="entry name" value="P-loop_NTPase"/>
</dbReference>
<dbReference type="Pfam" id="PF17912">
    <property type="entry name" value="OB_MalK"/>
    <property type="match status" value="1"/>
</dbReference>
<dbReference type="SUPFAM" id="SSF50331">
    <property type="entry name" value="MOP-like"/>
    <property type="match status" value="1"/>
</dbReference>
<dbReference type="EMBL" id="JAIQUM010000011">
    <property type="protein sequence ID" value="MBZ5750072.1"/>
    <property type="molecule type" value="Genomic_DNA"/>
</dbReference>
<dbReference type="PANTHER" id="PTHR43875:SF15">
    <property type="entry name" value="TREHALOSE IMPORT ATP-BINDING PROTEIN SUGC"/>
    <property type="match status" value="1"/>
</dbReference>
<evidence type="ECO:0000313" key="9">
    <source>
        <dbReference type="Proteomes" id="UP001165287"/>
    </source>
</evidence>
<protein>
    <submittedName>
        <fullName evidence="8">ABC transporter ATP-binding protein</fullName>
    </submittedName>
</protein>
<dbReference type="Gene3D" id="2.40.50.100">
    <property type="match status" value="1"/>
</dbReference>
<keyword evidence="6" id="KW-0472">Membrane</keyword>
<dbReference type="PANTHER" id="PTHR43875">
    <property type="entry name" value="MALTODEXTRIN IMPORT ATP-BINDING PROTEIN MSMX"/>
    <property type="match status" value="1"/>
</dbReference>
<dbReference type="NCBIfam" id="NF008653">
    <property type="entry name" value="PRK11650.1"/>
    <property type="match status" value="1"/>
</dbReference>
<dbReference type="InterPro" id="IPR003439">
    <property type="entry name" value="ABC_transporter-like_ATP-bd"/>
</dbReference>
<evidence type="ECO:0000256" key="3">
    <source>
        <dbReference type="ARBA" id="ARBA00022741"/>
    </source>
</evidence>
<keyword evidence="2" id="KW-1003">Cell membrane</keyword>
<dbReference type="Pfam" id="PF00005">
    <property type="entry name" value="ABC_tran"/>
    <property type="match status" value="1"/>
</dbReference>
<dbReference type="RefSeq" id="WP_224138067.1">
    <property type="nucleotide sequence ID" value="NZ_JAIQUM010000011.1"/>
</dbReference>
<gene>
    <name evidence="8" type="ORF">K9V48_07400</name>
</gene>
<sequence length="373" mass="41884">MKQVELIDISKSYDKQTNVLNEMNLSINKGEFFVLVGPSGCGKSTLLRMIAGLEEITGGVLKLNGEVANHLPPKNRNLSMVFQNYALYPHLTVEQNILFGLDVKKVNKKEQKRRLLETAEMIGLSELLKRKPKELSGGQRQRVALARSVVSEAPLCLMDEPLSNLDAKLRAHMRVEIRRLQRKLGLTMIYVTHDQVEAMTMGDRIMVLNDGKVQQVGEPITLYNEPANTFVASFIGSPKMNMGKAELSVENKQIIVENKLTFHLTQTDIQRIPSTKKTTIGIRAEHIYPANELDATHYLEVASVEHLGNETMIVFEEVGHQLWNAKWPGQWMVNPGDRVPVTISVENLCFFDADNGQLLQPAYKGQEQGVVAQ</sequence>
<feature type="domain" description="ABC transporter" evidence="7">
    <location>
        <begin position="4"/>
        <end position="235"/>
    </location>
</feature>
<dbReference type="SUPFAM" id="SSF52540">
    <property type="entry name" value="P-loop containing nucleoside triphosphate hydrolases"/>
    <property type="match status" value="1"/>
</dbReference>
<evidence type="ECO:0000256" key="2">
    <source>
        <dbReference type="ARBA" id="ARBA00022475"/>
    </source>
</evidence>
<comment type="caution">
    <text evidence="8">The sequence shown here is derived from an EMBL/GenBank/DDBJ whole genome shotgun (WGS) entry which is preliminary data.</text>
</comment>
<dbReference type="Gene3D" id="3.40.50.300">
    <property type="entry name" value="P-loop containing nucleotide triphosphate hydrolases"/>
    <property type="match status" value="1"/>
</dbReference>
<reference evidence="8" key="1">
    <citation type="submission" date="2024-05" db="EMBL/GenBank/DDBJ databases">
        <title>Metabacillus sp. nov., isolated from the rhizosphere soil of tomato plants.</title>
        <authorList>
            <person name="Ma R."/>
        </authorList>
    </citation>
    <scope>NUCLEOTIDE SEQUENCE</scope>
    <source>
        <strain evidence="8">DBTR6</strain>
    </source>
</reference>
<keyword evidence="5" id="KW-1278">Translocase</keyword>
<dbReference type="InterPro" id="IPR015855">
    <property type="entry name" value="ABC_transpr_MalK-like"/>
</dbReference>
<keyword evidence="4 8" id="KW-0067">ATP-binding</keyword>
<dbReference type="Gene3D" id="2.40.50.140">
    <property type="entry name" value="Nucleic acid-binding proteins"/>
    <property type="match status" value="1"/>
</dbReference>
<keyword evidence="3" id="KW-0547">Nucleotide-binding</keyword>
<evidence type="ECO:0000256" key="6">
    <source>
        <dbReference type="ARBA" id="ARBA00023136"/>
    </source>
</evidence>
<evidence type="ECO:0000256" key="1">
    <source>
        <dbReference type="ARBA" id="ARBA00022448"/>
    </source>
</evidence>
<dbReference type="CDD" id="cd03301">
    <property type="entry name" value="ABC_MalK_N"/>
    <property type="match status" value="1"/>
</dbReference>
<dbReference type="Proteomes" id="UP001165287">
    <property type="component" value="Unassembled WGS sequence"/>
</dbReference>
<organism evidence="8 9">
    <name type="scientific">Metabacillus rhizolycopersici</name>
    <dbReference type="NCBI Taxonomy" id="2875709"/>
    <lineage>
        <taxon>Bacteria</taxon>
        <taxon>Bacillati</taxon>
        <taxon>Bacillota</taxon>
        <taxon>Bacilli</taxon>
        <taxon>Bacillales</taxon>
        <taxon>Bacillaceae</taxon>
        <taxon>Metabacillus</taxon>
    </lineage>
</organism>
<evidence type="ECO:0000259" key="7">
    <source>
        <dbReference type="PROSITE" id="PS50893"/>
    </source>
</evidence>
<keyword evidence="1" id="KW-0813">Transport</keyword>
<evidence type="ECO:0000256" key="5">
    <source>
        <dbReference type="ARBA" id="ARBA00022967"/>
    </source>
</evidence>
<accession>A0ABS7UPQ7</accession>
<dbReference type="InterPro" id="IPR017871">
    <property type="entry name" value="ABC_transporter-like_CS"/>
</dbReference>
<dbReference type="InterPro" id="IPR003593">
    <property type="entry name" value="AAA+_ATPase"/>
</dbReference>
<dbReference type="PROSITE" id="PS00211">
    <property type="entry name" value="ABC_TRANSPORTER_1"/>
    <property type="match status" value="1"/>
</dbReference>
<dbReference type="InterPro" id="IPR040582">
    <property type="entry name" value="OB_MalK-like"/>
</dbReference>
<dbReference type="InterPro" id="IPR012340">
    <property type="entry name" value="NA-bd_OB-fold"/>
</dbReference>
<keyword evidence="9" id="KW-1185">Reference proteome</keyword>
<proteinExistence type="predicted"/>
<dbReference type="InterPro" id="IPR008995">
    <property type="entry name" value="Mo/tungstate-bd_C_term_dom"/>
</dbReference>
<dbReference type="InterPro" id="IPR047641">
    <property type="entry name" value="ABC_transpr_MalK/UgpC-like"/>
</dbReference>
<evidence type="ECO:0000256" key="4">
    <source>
        <dbReference type="ARBA" id="ARBA00022840"/>
    </source>
</evidence>
<dbReference type="SMART" id="SM00382">
    <property type="entry name" value="AAA"/>
    <property type="match status" value="1"/>
</dbReference>
<name>A0ABS7UPQ7_9BACI</name>
<dbReference type="GO" id="GO:0005524">
    <property type="term" value="F:ATP binding"/>
    <property type="evidence" value="ECO:0007669"/>
    <property type="project" value="UniProtKB-KW"/>
</dbReference>
<evidence type="ECO:0000313" key="8">
    <source>
        <dbReference type="EMBL" id="MBZ5750072.1"/>
    </source>
</evidence>